<keyword evidence="3" id="KW-1133">Transmembrane helix</keyword>
<feature type="compositionally biased region" description="Polar residues" evidence="2">
    <location>
        <begin position="164"/>
        <end position="175"/>
    </location>
</feature>
<dbReference type="HOGENOM" id="CLU_006096_0_0_1"/>
<dbReference type="KEGG" id="ela:UCREL1_3467"/>
<proteinExistence type="predicted"/>
<dbReference type="InterPro" id="IPR050829">
    <property type="entry name" value="CorA_MIT"/>
</dbReference>
<evidence type="ECO:0000256" key="3">
    <source>
        <dbReference type="SAM" id="Phobius"/>
    </source>
</evidence>
<dbReference type="OrthoDB" id="341259at2759"/>
<feature type="coiled-coil region" evidence="1">
    <location>
        <begin position="575"/>
        <end position="609"/>
    </location>
</feature>
<keyword evidence="3" id="KW-0472">Membrane</keyword>
<dbReference type="STRING" id="1287681.M7SSK9"/>
<keyword evidence="3" id="KW-0812">Transmembrane</keyword>
<feature type="compositionally biased region" description="Basic and acidic residues" evidence="2">
    <location>
        <begin position="716"/>
        <end position="729"/>
    </location>
</feature>
<keyword evidence="5" id="KW-1185">Reference proteome</keyword>
<dbReference type="AlphaFoldDB" id="M7SSK9"/>
<evidence type="ECO:0000313" key="4">
    <source>
        <dbReference type="EMBL" id="EMR69509.1"/>
    </source>
</evidence>
<reference evidence="5" key="1">
    <citation type="journal article" date="2013" name="Genome Announc.">
        <title>Draft genome sequence of the grapevine dieback fungus Eutypa lata UCR-EL1.</title>
        <authorList>
            <person name="Blanco-Ulate B."/>
            <person name="Rolshausen P.E."/>
            <person name="Cantu D."/>
        </authorList>
    </citation>
    <scope>NUCLEOTIDE SEQUENCE [LARGE SCALE GENOMIC DNA]</scope>
    <source>
        <strain evidence="5">UCR-EL1</strain>
    </source>
</reference>
<feature type="transmembrane region" description="Helical" evidence="3">
    <location>
        <begin position="634"/>
        <end position="655"/>
    </location>
</feature>
<dbReference type="Proteomes" id="UP000012174">
    <property type="component" value="Unassembled WGS sequence"/>
</dbReference>
<gene>
    <name evidence="4" type="ORF">UCREL1_3467</name>
</gene>
<dbReference type="PANTHER" id="PTHR47685">
    <property type="entry name" value="MAGNESIUM TRANSPORT PROTEIN CORA"/>
    <property type="match status" value="1"/>
</dbReference>
<feature type="region of interest" description="Disordered" evidence="2">
    <location>
        <begin position="716"/>
        <end position="781"/>
    </location>
</feature>
<evidence type="ECO:0000256" key="2">
    <source>
        <dbReference type="SAM" id="MobiDB-lite"/>
    </source>
</evidence>
<evidence type="ECO:0000313" key="5">
    <source>
        <dbReference type="Proteomes" id="UP000012174"/>
    </source>
</evidence>
<keyword evidence="1" id="KW-0175">Coiled coil</keyword>
<sequence>MAWAEEAIARYFGQSRPDFHAVNRKLQKQDKTETALLLKESHWRGQLHGEKTAANSRFMRPFCEAISSTPDKVEHNPKSVVLFMPFLHWETSRQRERFAQEISHLIYNEKQRSKELELEAKKRRQADRSSLTKCNTKNPNKSDPDSRLLRFKALISRAFMVNKDQQQAAMPSPNSEEPEADDTAGPRRYSLGQRHLRATGRTLTLETAVQLLKRIGSYLEMDQNRRIKVKHPLGQLLIDAARLFEGMTSYRDKKLLEKFLCHDPPLHPRRTLDQAYYWTLDTSRTRDKDQVIYRATTTPFGKFHSFSPDKGWEGHDNVKEEEGCRECRENIRKVSRVVMVDQLWMWILDKQTIVTCFPKRYGANKNDISGVHKSIRLRVGQGRPEQVKSVFDLALIILDECSNTFFDRTRDSHDGYHRTTHSKQPQVLEAFSEAIGNISYKQTVAFGRLWRWTERARKVYRSSLYGNSSELQVPLLDINPEGELEKEIKDIVEELGIMIYVQKTHRDVLKQFITNVEHILDPTGCQGLRYSRGLNTNHGHIHRCPSSGDVASNSSSQTACQDQNTDACDTYDWFKINAEELTAKVNDRIEQLEELQRSAQNTADGVKDLLELKQQQASVVQAWQSLPLSFMSSVFVSISFSFLAVTLLVSLSTWVRAIIWHYYTRLVTEACVRTGIYGWSLNMDMPSRKLYENAIEITTKLKDKAKEETLKKRIEKRKANEEKKEKKTENANTDDDDAHGKARSRGESQGANSGIRMRILNRANDGNHPGLAEQGEGGLRV</sequence>
<dbReference type="eggNOG" id="KOG4177">
    <property type="taxonomic scope" value="Eukaryota"/>
</dbReference>
<feature type="compositionally biased region" description="Polar residues" evidence="2">
    <location>
        <begin position="128"/>
        <end position="139"/>
    </location>
</feature>
<protein>
    <submittedName>
        <fullName evidence="4">Putative ankyrin repeat protein</fullName>
    </submittedName>
</protein>
<feature type="region of interest" description="Disordered" evidence="2">
    <location>
        <begin position="164"/>
        <end position="187"/>
    </location>
</feature>
<accession>M7SSK9</accession>
<dbReference type="EMBL" id="KB706068">
    <property type="protein sequence ID" value="EMR69509.1"/>
    <property type="molecule type" value="Genomic_DNA"/>
</dbReference>
<evidence type="ECO:0000256" key="1">
    <source>
        <dbReference type="SAM" id="Coils"/>
    </source>
</evidence>
<dbReference type="PANTHER" id="PTHR47685:SF1">
    <property type="entry name" value="MAGNESIUM TRANSPORT PROTEIN CORA"/>
    <property type="match status" value="1"/>
</dbReference>
<name>M7SSK9_EUTLA</name>
<feature type="region of interest" description="Disordered" evidence="2">
    <location>
        <begin position="119"/>
        <end position="147"/>
    </location>
</feature>
<organism evidence="4 5">
    <name type="scientific">Eutypa lata (strain UCR-EL1)</name>
    <name type="common">Grapevine dieback disease fungus</name>
    <name type="synonym">Eutypa armeniacae</name>
    <dbReference type="NCBI Taxonomy" id="1287681"/>
    <lineage>
        <taxon>Eukaryota</taxon>
        <taxon>Fungi</taxon>
        <taxon>Dikarya</taxon>
        <taxon>Ascomycota</taxon>
        <taxon>Pezizomycotina</taxon>
        <taxon>Sordariomycetes</taxon>
        <taxon>Xylariomycetidae</taxon>
        <taxon>Xylariales</taxon>
        <taxon>Diatrypaceae</taxon>
        <taxon>Eutypa</taxon>
    </lineage>
</organism>